<evidence type="ECO:0008006" key="4">
    <source>
        <dbReference type="Google" id="ProtNLM"/>
    </source>
</evidence>
<dbReference type="Proteomes" id="UP001612928">
    <property type="component" value="Unassembled WGS sequence"/>
</dbReference>
<reference evidence="2 3" key="1">
    <citation type="submission" date="2024-10" db="EMBL/GenBank/DDBJ databases">
        <title>The Natural Products Discovery Center: Release of the First 8490 Sequenced Strains for Exploring Actinobacteria Biosynthetic Diversity.</title>
        <authorList>
            <person name="Kalkreuter E."/>
            <person name="Kautsar S.A."/>
            <person name="Yang D."/>
            <person name="Bader C.D."/>
            <person name="Teijaro C.N."/>
            <person name="Fluegel L."/>
            <person name="Davis C.M."/>
            <person name="Simpson J.R."/>
            <person name="Lauterbach L."/>
            <person name="Steele A.D."/>
            <person name="Gui C."/>
            <person name="Meng S."/>
            <person name="Li G."/>
            <person name="Viehrig K."/>
            <person name="Ye F."/>
            <person name="Su P."/>
            <person name="Kiefer A.F."/>
            <person name="Nichols A."/>
            <person name="Cepeda A.J."/>
            <person name="Yan W."/>
            <person name="Fan B."/>
            <person name="Jiang Y."/>
            <person name="Adhikari A."/>
            <person name="Zheng C.-J."/>
            <person name="Schuster L."/>
            <person name="Cowan T.M."/>
            <person name="Smanski M.J."/>
            <person name="Chevrette M.G."/>
            <person name="De Carvalho L.P.S."/>
            <person name="Shen B."/>
        </authorList>
    </citation>
    <scope>NUCLEOTIDE SEQUENCE [LARGE SCALE GENOMIC DNA]</scope>
    <source>
        <strain evidence="2 3">NPDC049503</strain>
    </source>
</reference>
<evidence type="ECO:0000313" key="2">
    <source>
        <dbReference type="EMBL" id="MFI7444906.1"/>
    </source>
</evidence>
<evidence type="ECO:0000313" key="3">
    <source>
        <dbReference type="Proteomes" id="UP001612928"/>
    </source>
</evidence>
<dbReference type="EMBL" id="JBITMB010000010">
    <property type="protein sequence ID" value="MFI7444906.1"/>
    <property type="molecule type" value="Genomic_DNA"/>
</dbReference>
<feature type="region of interest" description="Disordered" evidence="1">
    <location>
        <begin position="149"/>
        <end position="176"/>
    </location>
</feature>
<comment type="caution">
    <text evidence="2">The sequence shown here is derived from an EMBL/GenBank/DDBJ whole genome shotgun (WGS) entry which is preliminary data.</text>
</comment>
<name>A0ABW8ADT4_9ACTN</name>
<evidence type="ECO:0000256" key="1">
    <source>
        <dbReference type="SAM" id="MobiDB-lite"/>
    </source>
</evidence>
<organism evidence="2 3">
    <name type="scientific">Nonomuraea indica</name>
    <dbReference type="NCBI Taxonomy" id="1581193"/>
    <lineage>
        <taxon>Bacteria</taxon>
        <taxon>Bacillati</taxon>
        <taxon>Actinomycetota</taxon>
        <taxon>Actinomycetes</taxon>
        <taxon>Streptosporangiales</taxon>
        <taxon>Streptosporangiaceae</taxon>
        <taxon>Nonomuraea</taxon>
    </lineage>
</organism>
<proteinExistence type="predicted"/>
<sequence length="176" mass="18923">MLLNRAVWQGLVAGLAGTAVMTAAEKIEQRWSGRPDSHVPARVLARLTGRPERARRQPRARNLAMHYGQGALIGVLRSVMANVGLRGVWSSAMFTVVRLTNDQILENATGVGAPPQTWPRAELAVDVLHKSVYGFTTGMVADVLAARRGPGPGQQHAALRPGRQSDVGPLPRRATV</sequence>
<gene>
    <name evidence="2" type="ORF">ACIBP5_33445</name>
</gene>
<accession>A0ABW8ADT4</accession>
<keyword evidence="3" id="KW-1185">Reference proteome</keyword>
<dbReference type="RefSeq" id="WP_397025240.1">
    <property type="nucleotide sequence ID" value="NZ_JBITMB010000010.1"/>
</dbReference>
<protein>
    <recommendedName>
        <fullName evidence="4">DUF1440 domain-containing protein</fullName>
    </recommendedName>
</protein>